<organism evidence="10 11">
    <name type="scientific">Jatrophihabitans endophyticus</name>
    <dbReference type="NCBI Taxonomy" id="1206085"/>
    <lineage>
        <taxon>Bacteria</taxon>
        <taxon>Bacillati</taxon>
        <taxon>Actinomycetota</taxon>
        <taxon>Actinomycetes</taxon>
        <taxon>Jatrophihabitantales</taxon>
        <taxon>Jatrophihabitantaceae</taxon>
        <taxon>Jatrophihabitans</taxon>
    </lineage>
</organism>
<dbReference type="STRING" id="1206085.SAMN05443575_1060"/>
<evidence type="ECO:0000256" key="2">
    <source>
        <dbReference type="ARBA" id="ARBA00005381"/>
    </source>
</evidence>
<dbReference type="GO" id="GO:0005886">
    <property type="term" value="C:plasma membrane"/>
    <property type="evidence" value="ECO:0007669"/>
    <property type="project" value="UniProtKB-SubCell"/>
</dbReference>
<accession>A0A1M5G681</accession>
<dbReference type="AlphaFoldDB" id="A0A1M5G681"/>
<feature type="transmembrane region" description="Helical" evidence="7">
    <location>
        <begin position="36"/>
        <end position="57"/>
    </location>
</feature>
<proteinExistence type="inferred from homology"/>
<comment type="subcellular location">
    <subcellularLocation>
        <location evidence="1">Cell membrane</location>
        <topology evidence="1">Multi-pass membrane protein</topology>
    </subcellularLocation>
</comment>
<dbReference type="GO" id="GO:0006171">
    <property type="term" value="P:cAMP biosynthetic process"/>
    <property type="evidence" value="ECO:0007669"/>
    <property type="project" value="TreeGrafter"/>
</dbReference>
<evidence type="ECO:0000259" key="8">
    <source>
        <dbReference type="PROSITE" id="PS50125"/>
    </source>
</evidence>
<evidence type="ECO:0000256" key="3">
    <source>
        <dbReference type="ARBA" id="ARBA00022475"/>
    </source>
</evidence>
<protein>
    <submittedName>
        <fullName evidence="10">Adenylate cyclase</fullName>
    </submittedName>
</protein>
<gene>
    <name evidence="10" type="ORF">SAMN05443575_1060</name>
</gene>
<dbReference type="GO" id="GO:0035556">
    <property type="term" value="P:intracellular signal transduction"/>
    <property type="evidence" value="ECO:0007669"/>
    <property type="project" value="InterPro"/>
</dbReference>
<keyword evidence="4 7" id="KW-0812">Transmembrane</keyword>
<name>A0A1M5G681_9ACTN</name>
<dbReference type="InterPro" id="IPR003660">
    <property type="entry name" value="HAMP_dom"/>
</dbReference>
<dbReference type="GO" id="GO:0004016">
    <property type="term" value="F:adenylate cyclase activity"/>
    <property type="evidence" value="ECO:0007669"/>
    <property type="project" value="UniProtKB-ARBA"/>
</dbReference>
<dbReference type="CDD" id="cd07302">
    <property type="entry name" value="CHD"/>
    <property type="match status" value="1"/>
</dbReference>
<dbReference type="InterPro" id="IPR001054">
    <property type="entry name" value="A/G_cyclase"/>
</dbReference>
<evidence type="ECO:0000256" key="5">
    <source>
        <dbReference type="ARBA" id="ARBA00022989"/>
    </source>
</evidence>
<dbReference type="Pfam" id="PF00672">
    <property type="entry name" value="HAMP"/>
    <property type="match status" value="1"/>
</dbReference>
<dbReference type="SMART" id="SM00044">
    <property type="entry name" value="CYCc"/>
    <property type="match status" value="1"/>
</dbReference>
<evidence type="ECO:0000256" key="4">
    <source>
        <dbReference type="ARBA" id="ARBA00022692"/>
    </source>
</evidence>
<dbReference type="RefSeq" id="WP_073387209.1">
    <property type="nucleotide sequence ID" value="NZ_FQVU01000002.1"/>
</dbReference>
<evidence type="ECO:0000313" key="11">
    <source>
        <dbReference type="Proteomes" id="UP000186132"/>
    </source>
</evidence>
<feature type="domain" description="HAMP" evidence="9">
    <location>
        <begin position="253"/>
        <end position="305"/>
    </location>
</feature>
<reference evidence="10 11" key="1">
    <citation type="submission" date="2016-11" db="EMBL/GenBank/DDBJ databases">
        <authorList>
            <person name="Jaros S."/>
            <person name="Januszkiewicz K."/>
            <person name="Wedrychowicz H."/>
        </authorList>
    </citation>
    <scope>NUCLEOTIDE SEQUENCE [LARGE SCALE GENOMIC DNA]</scope>
    <source>
        <strain evidence="10 11">DSM 45627</strain>
    </source>
</reference>
<evidence type="ECO:0000256" key="6">
    <source>
        <dbReference type="ARBA" id="ARBA00023136"/>
    </source>
</evidence>
<feature type="transmembrane region" description="Helical" evidence="7">
    <location>
        <begin position="150"/>
        <end position="172"/>
    </location>
</feature>
<dbReference type="SUPFAM" id="SSF55073">
    <property type="entry name" value="Nucleotide cyclase"/>
    <property type="match status" value="1"/>
</dbReference>
<evidence type="ECO:0000256" key="1">
    <source>
        <dbReference type="ARBA" id="ARBA00004651"/>
    </source>
</evidence>
<dbReference type="InterPro" id="IPR029787">
    <property type="entry name" value="Nucleotide_cyclase"/>
</dbReference>
<dbReference type="Gene3D" id="6.10.340.10">
    <property type="match status" value="1"/>
</dbReference>
<feature type="transmembrane region" description="Helical" evidence="7">
    <location>
        <begin position="121"/>
        <end position="144"/>
    </location>
</feature>
<feature type="transmembrane region" description="Helical" evidence="7">
    <location>
        <begin position="232"/>
        <end position="252"/>
    </location>
</feature>
<sequence length="546" mass="56397">MTTPADGPPDGAAGRPIDVAHVAANVPLVVRTAGGIALLGIGLNVIGVVVVALLVTAMNTSVPDDQLRVLFTTTIVLTAASVVCGVTLATLVQRRTLRWLLRGEAPGADDARRALRMPLDLAVITAGLWTIGAVVMATVAGVVGTGTQRAAGLAGGLVVAGFVSAGLMYLVLGRFNQPVRRLALAASPPRTAPLLGVRWQLLINWVLTSGLPLVGVALVLTAPPGQRNKVGVSLVVVAIAILVGVVSTGLIARAIGAPLRSVVDALRRVGDGRLDLDLPIEDAGEIGLLQNGFNEMVAGLRERDRVTDLFGRHVGPAVAAEAISSGVTLSGEGREVVALFVDITGSTALTRTTAPADFVAMLNRFFEVVVDEVEGNGGLLNKFEGDAALCVFGAPAEVDEPAAAALRTARGIRDRVALMGELEIGIGVASGPVVAGQIGAASRLEYTVVGDAVNEASRLTDLAKRTDGRILASATTVEAADPDERGHWTKGRAMRLRGHDAPVETYRCTDGPRPATPSLVRRLGDVAKAVSELPPRPPHLPGARRG</sequence>
<dbReference type="InterPro" id="IPR050697">
    <property type="entry name" value="Adenylyl/Guanylyl_Cyclase_3/4"/>
</dbReference>
<keyword evidence="6 7" id="KW-0472">Membrane</keyword>
<feature type="transmembrane region" description="Helical" evidence="7">
    <location>
        <begin position="69"/>
        <end position="92"/>
    </location>
</feature>
<evidence type="ECO:0000259" key="9">
    <source>
        <dbReference type="PROSITE" id="PS50885"/>
    </source>
</evidence>
<dbReference type="SUPFAM" id="SSF158472">
    <property type="entry name" value="HAMP domain-like"/>
    <property type="match status" value="1"/>
</dbReference>
<dbReference type="OrthoDB" id="368920at2"/>
<dbReference type="PROSITE" id="PS50125">
    <property type="entry name" value="GUANYLATE_CYCLASE_2"/>
    <property type="match status" value="1"/>
</dbReference>
<dbReference type="PANTHER" id="PTHR43081">
    <property type="entry name" value="ADENYLATE CYCLASE, TERMINAL-DIFFERENTIATION SPECIFIC-RELATED"/>
    <property type="match status" value="1"/>
</dbReference>
<dbReference type="SMART" id="SM00304">
    <property type="entry name" value="HAMP"/>
    <property type="match status" value="1"/>
</dbReference>
<feature type="transmembrane region" description="Helical" evidence="7">
    <location>
        <begin position="201"/>
        <end position="220"/>
    </location>
</feature>
<dbReference type="PANTHER" id="PTHR43081:SF17">
    <property type="entry name" value="BLL5647 PROTEIN"/>
    <property type="match status" value="1"/>
</dbReference>
<dbReference type="Gene3D" id="3.30.70.1230">
    <property type="entry name" value="Nucleotide cyclase"/>
    <property type="match status" value="1"/>
</dbReference>
<dbReference type="Pfam" id="PF00211">
    <property type="entry name" value="Guanylate_cyc"/>
    <property type="match status" value="1"/>
</dbReference>
<feature type="domain" description="Guanylate cyclase" evidence="8">
    <location>
        <begin position="337"/>
        <end position="460"/>
    </location>
</feature>
<evidence type="ECO:0000313" key="10">
    <source>
        <dbReference type="EMBL" id="SHF98942.1"/>
    </source>
</evidence>
<keyword evidence="11" id="KW-1185">Reference proteome</keyword>
<comment type="similarity">
    <text evidence="2">Belongs to the adenylyl cyclase class-3 family.</text>
</comment>
<dbReference type="Proteomes" id="UP000186132">
    <property type="component" value="Unassembled WGS sequence"/>
</dbReference>
<dbReference type="EMBL" id="FQVU01000002">
    <property type="protein sequence ID" value="SHF98942.1"/>
    <property type="molecule type" value="Genomic_DNA"/>
</dbReference>
<dbReference type="CDD" id="cd06225">
    <property type="entry name" value="HAMP"/>
    <property type="match status" value="1"/>
</dbReference>
<evidence type="ECO:0000256" key="7">
    <source>
        <dbReference type="SAM" id="Phobius"/>
    </source>
</evidence>
<keyword evidence="5 7" id="KW-1133">Transmembrane helix</keyword>
<keyword evidence="3" id="KW-1003">Cell membrane</keyword>
<dbReference type="PROSITE" id="PS50885">
    <property type="entry name" value="HAMP"/>
    <property type="match status" value="1"/>
</dbReference>